<evidence type="ECO:0000256" key="7">
    <source>
        <dbReference type="ARBA" id="ARBA00022989"/>
    </source>
</evidence>
<feature type="coiled-coil region" evidence="10">
    <location>
        <begin position="215"/>
        <end position="292"/>
    </location>
</feature>
<feature type="transmembrane region" description="Helical" evidence="9">
    <location>
        <begin position="19"/>
        <end position="39"/>
    </location>
</feature>
<comment type="subcellular location">
    <subcellularLocation>
        <location evidence="1 9">Cell inner membrane</location>
        <topology evidence="1 9">Single-pass membrane protein</topology>
    </subcellularLocation>
</comment>
<dbReference type="InterPro" id="IPR010129">
    <property type="entry name" value="T1SS_HlyD"/>
</dbReference>
<dbReference type="GO" id="GO:0015031">
    <property type="term" value="P:protein transport"/>
    <property type="evidence" value="ECO:0007669"/>
    <property type="project" value="InterPro"/>
</dbReference>
<dbReference type="Pfam" id="PF25994">
    <property type="entry name" value="HH_AprE"/>
    <property type="match status" value="1"/>
</dbReference>
<dbReference type="InterPro" id="IPR050739">
    <property type="entry name" value="MFP"/>
</dbReference>
<dbReference type="PANTHER" id="PTHR30386">
    <property type="entry name" value="MEMBRANE FUSION SUBUNIT OF EMRAB-TOLC MULTIDRUG EFFLUX PUMP"/>
    <property type="match status" value="1"/>
</dbReference>
<dbReference type="NCBIfam" id="TIGR01843">
    <property type="entry name" value="type_I_hlyD"/>
    <property type="match status" value="1"/>
</dbReference>
<feature type="coiled-coil region" evidence="10">
    <location>
        <begin position="99"/>
        <end position="126"/>
    </location>
</feature>
<keyword evidence="6 9" id="KW-0812">Transmembrane</keyword>
<evidence type="ECO:0000256" key="2">
    <source>
        <dbReference type="ARBA" id="ARBA00009477"/>
    </source>
</evidence>
<keyword evidence="5 9" id="KW-0997">Cell inner membrane</keyword>
<dbReference type="PROSITE" id="PS50042">
    <property type="entry name" value="CNMP_BINDING_3"/>
    <property type="match status" value="1"/>
</dbReference>
<evidence type="ECO:0000256" key="9">
    <source>
        <dbReference type="RuleBase" id="RU365093"/>
    </source>
</evidence>
<name>A0A546Y288_AGRTU</name>
<evidence type="ECO:0000256" key="1">
    <source>
        <dbReference type="ARBA" id="ARBA00004377"/>
    </source>
</evidence>
<evidence type="ECO:0000256" key="10">
    <source>
        <dbReference type="SAM" id="Coils"/>
    </source>
</evidence>
<dbReference type="Gene3D" id="2.40.30.170">
    <property type="match status" value="1"/>
</dbReference>
<evidence type="ECO:0000256" key="8">
    <source>
        <dbReference type="ARBA" id="ARBA00023136"/>
    </source>
</evidence>
<accession>A0A546Y288</accession>
<dbReference type="Proteomes" id="UP000317023">
    <property type="component" value="Unassembled WGS sequence"/>
</dbReference>
<dbReference type="AlphaFoldDB" id="A0A546Y288"/>
<dbReference type="RefSeq" id="WP_065117467.1">
    <property type="nucleotide sequence ID" value="NZ_JAALYV010000006.1"/>
</dbReference>
<feature type="domain" description="Cyclic nucleotide-binding" evidence="11">
    <location>
        <begin position="227"/>
        <end position="279"/>
    </location>
</feature>
<comment type="caution">
    <text evidence="12">The sequence shown here is derived from an EMBL/GenBank/DDBJ whole genome shotgun (WGS) entry which is preliminary data.</text>
</comment>
<feature type="coiled-coil region" evidence="10">
    <location>
        <begin position="156"/>
        <end position="190"/>
    </location>
</feature>
<dbReference type="EMBL" id="SGOE01000002">
    <property type="protein sequence ID" value="TRB07118.1"/>
    <property type="molecule type" value="Genomic_DNA"/>
</dbReference>
<evidence type="ECO:0000256" key="3">
    <source>
        <dbReference type="ARBA" id="ARBA00022448"/>
    </source>
</evidence>
<reference evidence="12 13" key="1">
    <citation type="journal article" date="2019" name="Appl. Microbiol. Biotechnol.">
        <title>Differential efficiency of wild type rhizogenic strains for rol gene transformation of plants.</title>
        <authorList>
            <person name="Desmet S."/>
            <person name="De Keyser E."/>
            <person name="Van Vaerenbergh J."/>
            <person name="Baeyen S."/>
            <person name="Van Huylenbroeck J."/>
            <person name="Geelen D."/>
            <person name="Dhooghe E."/>
        </authorList>
    </citation>
    <scope>NUCLEOTIDE SEQUENCE [LARGE SCALE GENOMIC DNA]</scope>
    <source>
        <strain evidence="12 13">MAFF210266</strain>
    </source>
</reference>
<dbReference type="GO" id="GO:0005886">
    <property type="term" value="C:plasma membrane"/>
    <property type="evidence" value="ECO:0007669"/>
    <property type="project" value="UniProtKB-SubCell"/>
</dbReference>
<dbReference type="Pfam" id="PF26002">
    <property type="entry name" value="Beta-barrel_AprE"/>
    <property type="match status" value="1"/>
</dbReference>
<evidence type="ECO:0000313" key="12">
    <source>
        <dbReference type="EMBL" id="TRB07118.1"/>
    </source>
</evidence>
<evidence type="ECO:0000259" key="11">
    <source>
        <dbReference type="PROSITE" id="PS50042"/>
    </source>
</evidence>
<sequence>MTANDATTHSAASRAIRSYTIAGVATLVIMVLGVGGWAVTANLSGAIMGAGTVVVDGNVKRIQHREGGIVGEIGVRNGTVVNAGDLLIRLNDTVTRANLAIVEKQIDQLNARKMRLSAERENAENMVVPPVSSSQIIDTESGEYLKAEVALFAARRQTIVGQKAQLRQRIDQIRQENEGLIVRRSAKEEELSWIGQELVRVRSLANQQLVQFNRLAELERLRAQLDGERGQLMAEIARAATRITETELQILQLDQDRLAEVLTELRDVDNKLAELTEQKVTAEDQLKRIDIRSPQDGIVHELAVHTIGGVISPGETVMQIVPVNDRLVVETKIQPADIDQMHVGQQATLRFSAFNQRTTPEISGHVRTVAADLVSNPQTGESWYTARIQIEPEELMKLGNLDLLAGMPVEAYIKTSERTALSYLLKPLADQINRAMRED</sequence>
<dbReference type="InterPro" id="IPR058982">
    <property type="entry name" value="Beta-barrel_AprE"/>
</dbReference>
<dbReference type="Gene3D" id="1.10.287.470">
    <property type="entry name" value="Helix hairpin bin"/>
    <property type="match status" value="1"/>
</dbReference>
<evidence type="ECO:0000256" key="5">
    <source>
        <dbReference type="ARBA" id="ARBA00022519"/>
    </source>
</evidence>
<organism evidence="12 13">
    <name type="scientific">Agrobacterium tumefaciens</name>
    <dbReference type="NCBI Taxonomy" id="358"/>
    <lineage>
        <taxon>Bacteria</taxon>
        <taxon>Pseudomonadati</taxon>
        <taxon>Pseudomonadota</taxon>
        <taxon>Alphaproteobacteria</taxon>
        <taxon>Hyphomicrobiales</taxon>
        <taxon>Rhizobiaceae</taxon>
        <taxon>Rhizobium/Agrobacterium group</taxon>
        <taxon>Agrobacterium</taxon>
        <taxon>Agrobacterium tumefaciens complex</taxon>
    </lineage>
</organism>
<keyword evidence="7 9" id="KW-1133">Transmembrane helix</keyword>
<keyword evidence="4 9" id="KW-1003">Cell membrane</keyword>
<evidence type="ECO:0000256" key="4">
    <source>
        <dbReference type="ARBA" id="ARBA00022475"/>
    </source>
</evidence>
<keyword evidence="8 9" id="KW-0472">Membrane</keyword>
<proteinExistence type="inferred from homology"/>
<dbReference type="InterPro" id="IPR000595">
    <property type="entry name" value="cNMP-bd_dom"/>
</dbReference>
<dbReference type="Gene3D" id="2.40.50.100">
    <property type="match status" value="1"/>
</dbReference>
<keyword evidence="3 9" id="KW-0813">Transport</keyword>
<gene>
    <name evidence="12" type="ORF">EXN61_08255</name>
</gene>
<evidence type="ECO:0000313" key="13">
    <source>
        <dbReference type="Proteomes" id="UP000317023"/>
    </source>
</evidence>
<protein>
    <recommendedName>
        <fullName evidence="9">Membrane fusion protein (MFP) family protein</fullName>
    </recommendedName>
</protein>
<evidence type="ECO:0000256" key="6">
    <source>
        <dbReference type="ARBA" id="ARBA00022692"/>
    </source>
</evidence>
<comment type="similarity">
    <text evidence="2 9">Belongs to the membrane fusion protein (MFP) (TC 8.A.1) family.</text>
</comment>
<dbReference type="PANTHER" id="PTHR30386:SF17">
    <property type="entry name" value="ALKALINE PROTEASE SECRETION PROTEIN APRE"/>
    <property type="match status" value="1"/>
</dbReference>
<dbReference type="PRINTS" id="PR01490">
    <property type="entry name" value="RTXTOXIND"/>
</dbReference>
<keyword evidence="10" id="KW-0175">Coiled coil</keyword>
<dbReference type="InterPro" id="IPR058781">
    <property type="entry name" value="HH_AprE-like"/>
</dbReference>